<keyword evidence="3 6" id="KW-0479">Metal-binding</keyword>
<dbReference type="GO" id="GO:0034982">
    <property type="term" value="P:mitochondrial protein processing"/>
    <property type="evidence" value="ECO:0007669"/>
    <property type="project" value="TreeGrafter"/>
</dbReference>
<dbReference type="Proteomes" id="UP000653305">
    <property type="component" value="Unassembled WGS sequence"/>
</dbReference>
<dbReference type="EC" id="3.4.24.-" evidence="6"/>
<evidence type="ECO:0000256" key="3">
    <source>
        <dbReference type="ARBA" id="ARBA00022723"/>
    </source>
</evidence>
<keyword evidence="2 6" id="KW-0645">Protease</keyword>
<comment type="caution">
    <text evidence="7">The sequence shown here is derived from an EMBL/GenBank/DDBJ whole genome shotgun (WGS) entry which is preliminary data.</text>
</comment>
<dbReference type="PANTHER" id="PTHR21711:SF0">
    <property type="entry name" value="MITOCHONDRIAL INNER MEMBRANE PROTEASE ATP23 HOMOLOG"/>
    <property type="match status" value="1"/>
</dbReference>
<keyword evidence="5 6" id="KW-0482">Metalloprotease</keyword>
<reference evidence="7" key="1">
    <citation type="submission" date="2020-07" db="EMBL/GenBank/DDBJ databases">
        <title>Ethylene signaling mediates host invasion by parasitic plants.</title>
        <authorList>
            <person name="Yoshida S."/>
        </authorList>
    </citation>
    <scope>NUCLEOTIDE SEQUENCE</scope>
    <source>
        <strain evidence="7">Okayama</strain>
    </source>
</reference>
<dbReference type="Pfam" id="PF09768">
    <property type="entry name" value="Peptidase_M76"/>
    <property type="match status" value="1"/>
</dbReference>
<evidence type="ECO:0000256" key="6">
    <source>
        <dbReference type="RuleBase" id="RU364057"/>
    </source>
</evidence>
<dbReference type="GO" id="GO:0046872">
    <property type="term" value="F:metal ion binding"/>
    <property type="evidence" value="ECO:0007669"/>
    <property type="project" value="UniProtKB-KW"/>
</dbReference>
<dbReference type="InterPro" id="IPR019165">
    <property type="entry name" value="Peptidase_M76_ATP23"/>
</dbReference>
<evidence type="ECO:0000256" key="5">
    <source>
        <dbReference type="ARBA" id="ARBA00023049"/>
    </source>
</evidence>
<gene>
    <name evidence="7" type="ORF">PHJA_000419900</name>
</gene>
<organism evidence="7 8">
    <name type="scientific">Phtheirospermum japonicum</name>
    <dbReference type="NCBI Taxonomy" id="374723"/>
    <lineage>
        <taxon>Eukaryota</taxon>
        <taxon>Viridiplantae</taxon>
        <taxon>Streptophyta</taxon>
        <taxon>Embryophyta</taxon>
        <taxon>Tracheophyta</taxon>
        <taxon>Spermatophyta</taxon>
        <taxon>Magnoliopsida</taxon>
        <taxon>eudicotyledons</taxon>
        <taxon>Gunneridae</taxon>
        <taxon>Pentapetalae</taxon>
        <taxon>asterids</taxon>
        <taxon>lamiids</taxon>
        <taxon>Lamiales</taxon>
        <taxon>Orobanchaceae</taxon>
        <taxon>Orobanchaceae incertae sedis</taxon>
        <taxon>Phtheirospermum</taxon>
    </lineage>
</organism>
<dbReference type="OrthoDB" id="285308at2759"/>
<protein>
    <recommendedName>
        <fullName evidence="6">Mitochondrial inner membrane protease ATP23</fullName>
        <ecNumber evidence="6">3.4.24.-</ecNumber>
    </recommendedName>
</protein>
<comment type="similarity">
    <text evidence="1 6">Belongs to the peptidase M76 family.</text>
</comment>
<proteinExistence type="inferred from homology"/>
<keyword evidence="4 6" id="KW-0378">Hydrolase</keyword>
<evidence type="ECO:0000313" key="8">
    <source>
        <dbReference type="Proteomes" id="UP000653305"/>
    </source>
</evidence>
<accession>A0A830BCF2</accession>
<dbReference type="AlphaFoldDB" id="A0A830BCF2"/>
<evidence type="ECO:0000256" key="4">
    <source>
        <dbReference type="ARBA" id="ARBA00022801"/>
    </source>
</evidence>
<evidence type="ECO:0000256" key="2">
    <source>
        <dbReference type="ARBA" id="ARBA00022670"/>
    </source>
</evidence>
<evidence type="ECO:0000313" key="7">
    <source>
        <dbReference type="EMBL" id="GFP82768.1"/>
    </source>
</evidence>
<dbReference type="GO" id="GO:0005739">
    <property type="term" value="C:mitochondrion"/>
    <property type="evidence" value="ECO:0007669"/>
    <property type="project" value="GOC"/>
</dbReference>
<sequence length="108" mass="12107">MTVDECQNMIQRSLRSPYGEILREHLEKLGCCIGSNFIKVGHCKGATVGEYVKGQGIVVCSNRLQIQDEVTQVVIHELIHAYDECRAANLDWSDCAHHACSEVIYTLN</sequence>
<dbReference type="GO" id="GO:0004222">
    <property type="term" value="F:metalloendopeptidase activity"/>
    <property type="evidence" value="ECO:0007669"/>
    <property type="project" value="InterPro"/>
</dbReference>
<name>A0A830BCF2_9LAMI</name>
<evidence type="ECO:0000256" key="1">
    <source>
        <dbReference type="ARBA" id="ARBA00009915"/>
    </source>
</evidence>
<dbReference type="PANTHER" id="PTHR21711">
    <property type="entry name" value="MITOCHONDRIAL INNER MEMBRANE PROTEASE"/>
    <property type="match status" value="1"/>
</dbReference>
<keyword evidence="8" id="KW-1185">Reference proteome</keyword>
<dbReference type="GO" id="GO:0033615">
    <property type="term" value="P:mitochondrial proton-transporting ATP synthase complex assembly"/>
    <property type="evidence" value="ECO:0007669"/>
    <property type="project" value="TreeGrafter"/>
</dbReference>
<dbReference type="EMBL" id="BMAC01000052">
    <property type="protein sequence ID" value="GFP82768.1"/>
    <property type="molecule type" value="Genomic_DNA"/>
</dbReference>